<dbReference type="Pfam" id="PF07466">
    <property type="entry name" value="DUF1517"/>
    <property type="match status" value="1"/>
</dbReference>
<dbReference type="InterPro" id="IPR010903">
    <property type="entry name" value="DUF1517"/>
</dbReference>
<evidence type="ECO:0000256" key="1">
    <source>
        <dbReference type="SAM" id="Phobius"/>
    </source>
</evidence>
<organism evidence="3 4">
    <name type="scientific">Stylosanthes scabra</name>
    <dbReference type="NCBI Taxonomy" id="79078"/>
    <lineage>
        <taxon>Eukaryota</taxon>
        <taxon>Viridiplantae</taxon>
        <taxon>Streptophyta</taxon>
        <taxon>Embryophyta</taxon>
        <taxon>Tracheophyta</taxon>
        <taxon>Spermatophyta</taxon>
        <taxon>Magnoliopsida</taxon>
        <taxon>eudicotyledons</taxon>
        <taxon>Gunneridae</taxon>
        <taxon>Pentapetalae</taxon>
        <taxon>rosids</taxon>
        <taxon>fabids</taxon>
        <taxon>Fabales</taxon>
        <taxon>Fabaceae</taxon>
        <taxon>Papilionoideae</taxon>
        <taxon>50 kb inversion clade</taxon>
        <taxon>dalbergioids sensu lato</taxon>
        <taxon>Dalbergieae</taxon>
        <taxon>Pterocarpus clade</taxon>
        <taxon>Stylosanthes</taxon>
    </lineage>
</organism>
<keyword evidence="1" id="KW-0472">Membrane</keyword>
<dbReference type="PANTHER" id="PTHR33975:SF2">
    <property type="entry name" value="MYELIN-ASSOCIATED OLIGODENDROCYTE BASIC PROTEIN"/>
    <property type="match status" value="1"/>
</dbReference>
<reference evidence="3 4" key="1">
    <citation type="journal article" date="2023" name="Plants (Basel)">
        <title>Bridging the Gap: Combining Genomics and Transcriptomics Approaches to Understand Stylosanthes scabra, an Orphan Legume from the Brazilian Caatinga.</title>
        <authorList>
            <person name="Ferreira-Neto J.R.C."/>
            <person name="da Silva M.D."/>
            <person name="Binneck E."/>
            <person name="de Melo N.F."/>
            <person name="da Silva R.H."/>
            <person name="de Melo A.L.T.M."/>
            <person name="Pandolfi V."/>
            <person name="Bustamante F.O."/>
            <person name="Brasileiro-Vidal A.C."/>
            <person name="Benko-Iseppon A.M."/>
        </authorList>
    </citation>
    <scope>NUCLEOTIDE SEQUENCE [LARGE SCALE GENOMIC DNA]</scope>
    <source>
        <tissue evidence="3">Leaves</tissue>
    </source>
</reference>
<sequence length="255" mass="28005">MGSSIPKLALFLLSLVVFINISNNHNYLAMASSSGGAMGGSFFHGSGSPSSVTFANYHSHRKYYRDSTQPCVVDDNNSTRHQQHARCNNNDEDESVAAIVILIFILGLLRFVYCKHRDENTVSLVKVQVAILGGKKGSSIQRDLTRIAHTSDTSSPGGVSKLLIDRLSSLHLIRGGSALPNPFGIAIEGLTRTKTSLIKISYSMIQFSNNIFALLGLDSMLLLFSHETFAPRPILRICHLLSLLICLELPFIRKF</sequence>
<keyword evidence="1" id="KW-1133">Transmembrane helix</keyword>
<feature type="chain" id="PRO_5045333223" description="Transmembrane protein" evidence="2">
    <location>
        <begin position="25"/>
        <end position="255"/>
    </location>
</feature>
<protein>
    <recommendedName>
        <fullName evidence="5">Transmembrane protein</fullName>
    </recommendedName>
</protein>
<accession>A0ABU6R497</accession>
<evidence type="ECO:0000313" key="4">
    <source>
        <dbReference type="Proteomes" id="UP001341840"/>
    </source>
</evidence>
<keyword evidence="2" id="KW-0732">Signal</keyword>
<dbReference type="InterPro" id="IPR053023">
    <property type="entry name" value="FLAP_modulator"/>
</dbReference>
<proteinExistence type="predicted"/>
<keyword evidence="1" id="KW-0812">Transmembrane</keyword>
<comment type="caution">
    <text evidence="3">The sequence shown here is derived from an EMBL/GenBank/DDBJ whole genome shotgun (WGS) entry which is preliminary data.</text>
</comment>
<evidence type="ECO:0008006" key="5">
    <source>
        <dbReference type="Google" id="ProtNLM"/>
    </source>
</evidence>
<evidence type="ECO:0000256" key="2">
    <source>
        <dbReference type="SAM" id="SignalP"/>
    </source>
</evidence>
<gene>
    <name evidence="3" type="ORF">PIB30_005151</name>
</gene>
<name>A0ABU6R497_9FABA</name>
<keyword evidence="4" id="KW-1185">Reference proteome</keyword>
<dbReference type="Proteomes" id="UP001341840">
    <property type="component" value="Unassembled WGS sequence"/>
</dbReference>
<feature type="signal peptide" evidence="2">
    <location>
        <begin position="1"/>
        <end position="24"/>
    </location>
</feature>
<feature type="transmembrane region" description="Helical" evidence="1">
    <location>
        <begin position="95"/>
        <end position="113"/>
    </location>
</feature>
<dbReference type="PANTHER" id="PTHR33975">
    <property type="entry name" value="MYELIN-ASSOCIATED OLIGODENDROCYTE BASIC PROTEIN"/>
    <property type="match status" value="1"/>
</dbReference>
<dbReference type="EMBL" id="JASCZI010030218">
    <property type="protein sequence ID" value="MED6118679.1"/>
    <property type="molecule type" value="Genomic_DNA"/>
</dbReference>
<evidence type="ECO:0000313" key="3">
    <source>
        <dbReference type="EMBL" id="MED6118679.1"/>
    </source>
</evidence>